<keyword evidence="5" id="KW-1133">Transmembrane helix</keyword>
<dbReference type="PANTHER" id="PTHR10868:SF1">
    <property type="entry name" value="SIGMA NON-OPIOID INTRACELLULAR RECEPTOR 1"/>
    <property type="match status" value="1"/>
</dbReference>
<feature type="compositionally biased region" description="Pro residues" evidence="7">
    <location>
        <begin position="115"/>
        <end position="125"/>
    </location>
</feature>
<feature type="region of interest" description="Disordered" evidence="7">
    <location>
        <begin position="241"/>
        <end position="280"/>
    </location>
</feature>
<keyword evidence="3" id="KW-0812">Transmembrane</keyword>
<feature type="compositionally biased region" description="Pro residues" evidence="7">
    <location>
        <begin position="90"/>
        <end position="99"/>
    </location>
</feature>
<dbReference type="Proteomes" id="UP000298652">
    <property type="component" value="Chromosome 9"/>
</dbReference>
<dbReference type="Pfam" id="PF04622">
    <property type="entry name" value="ERG2_Sigma1R"/>
    <property type="match status" value="1"/>
</dbReference>
<accession>A0A4U6STN4</accession>
<evidence type="ECO:0000256" key="1">
    <source>
        <dbReference type="ARBA" id="ARBA00004586"/>
    </source>
</evidence>
<evidence type="ECO:0000313" key="9">
    <source>
        <dbReference type="Proteomes" id="UP000298652"/>
    </source>
</evidence>
<feature type="compositionally biased region" description="Low complexity" evidence="7">
    <location>
        <begin position="126"/>
        <end position="165"/>
    </location>
</feature>
<organism evidence="8 9">
    <name type="scientific">Setaria viridis</name>
    <name type="common">Green bristlegrass</name>
    <name type="synonym">Setaria italica subsp. viridis</name>
    <dbReference type="NCBI Taxonomy" id="4556"/>
    <lineage>
        <taxon>Eukaryota</taxon>
        <taxon>Viridiplantae</taxon>
        <taxon>Streptophyta</taxon>
        <taxon>Embryophyta</taxon>
        <taxon>Tracheophyta</taxon>
        <taxon>Spermatophyta</taxon>
        <taxon>Magnoliopsida</taxon>
        <taxon>Liliopsida</taxon>
        <taxon>Poales</taxon>
        <taxon>Poaceae</taxon>
        <taxon>PACMAD clade</taxon>
        <taxon>Panicoideae</taxon>
        <taxon>Panicodae</taxon>
        <taxon>Paniceae</taxon>
        <taxon>Cenchrinae</taxon>
        <taxon>Setaria</taxon>
    </lineage>
</organism>
<name>A0A4U6STN4_SETVI</name>
<evidence type="ECO:0000256" key="2">
    <source>
        <dbReference type="ARBA" id="ARBA00007141"/>
    </source>
</evidence>
<dbReference type="PANTHER" id="PTHR10868">
    <property type="entry name" value="SIGMA 1-TYPE OPIOID RECEPTOR-RELATED"/>
    <property type="match status" value="1"/>
</dbReference>
<feature type="compositionally biased region" description="Low complexity" evidence="7">
    <location>
        <begin position="46"/>
        <end position="56"/>
    </location>
</feature>
<evidence type="ECO:0000256" key="4">
    <source>
        <dbReference type="ARBA" id="ARBA00022824"/>
    </source>
</evidence>
<comment type="similarity">
    <text evidence="2">Belongs to the ERG2 family.</text>
</comment>
<evidence type="ECO:0000256" key="7">
    <source>
        <dbReference type="SAM" id="MobiDB-lite"/>
    </source>
</evidence>
<keyword evidence="4" id="KW-0256">Endoplasmic reticulum</keyword>
<evidence type="ECO:0000313" key="8">
    <source>
        <dbReference type="EMBL" id="TKV91388.1"/>
    </source>
</evidence>
<keyword evidence="6" id="KW-0472">Membrane</keyword>
<comment type="subcellular location">
    <subcellularLocation>
        <location evidence="1">Endoplasmic reticulum membrane</location>
    </subcellularLocation>
</comment>
<keyword evidence="9" id="KW-1185">Reference proteome</keyword>
<proteinExistence type="inferred from homology"/>
<evidence type="ECO:0000256" key="5">
    <source>
        <dbReference type="ARBA" id="ARBA00022989"/>
    </source>
</evidence>
<dbReference type="GO" id="GO:0005789">
    <property type="term" value="C:endoplasmic reticulum membrane"/>
    <property type="evidence" value="ECO:0007669"/>
    <property type="project" value="UniProtKB-SubCell"/>
</dbReference>
<sequence>MAGCRSLKGRPTEEQVSVAGPHRFARAAGDPFNSTRVHPVPSPTQRSAAAAVPSRRSLAESTVARSRRCRCAGTPLQISKPTPSRINTPIPIPNPPTPPNQTDESMDDERKEMDPSPPAAAPPPRRAAAATVSGTPTASRGGSSTGSSCSSNSHPSAPASTGTPPSAVVPWAARAGDSCYYPGCRKDANCACDICLASIDATRDLVRAPEAASARRFFAGAAAAAARGRRPALFCRDRGAGAGEGSELNEPPWTPPMRSTAKSRRAPGQQASGESGGGASGARGSHDWALYAATVLGFLLLLWVDTGLVPEAAARGFGPKLSPEAVARVGAEARLAPGGLEHKLRVLERRVGQLVGGERAANCSSQDSVWRLHQNDQHVFHWRCTVYKSVAEEVSVWGSPLRTSGLLPATLSARHLTLLSGEITEWSDGKVWPTVRASNGSSWAYRRQSASAVRLEPETWVLEYQRSALFEGTRLIPAAAELLASRCSTMARRARRRLQAKRRLFGGAQANPT</sequence>
<feature type="region of interest" description="Disordered" evidence="7">
    <location>
        <begin position="1"/>
        <end position="20"/>
    </location>
</feature>
<evidence type="ECO:0000256" key="6">
    <source>
        <dbReference type="ARBA" id="ARBA00023136"/>
    </source>
</evidence>
<dbReference type="OMA" id="WTPPMRS"/>
<evidence type="ECO:0000256" key="3">
    <source>
        <dbReference type="ARBA" id="ARBA00022692"/>
    </source>
</evidence>
<dbReference type="AlphaFoldDB" id="A0A4U6STN4"/>
<dbReference type="InterPro" id="IPR006716">
    <property type="entry name" value="ERG2_sigma1_rcpt-like"/>
</dbReference>
<gene>
    <name evidence="8" type="ORF">SEVIR_9G093100v2</name>
</gene>
<dbReference type="Gramene" id="TKV91388">
    <property type="protein sequence ID" value="TKV91388"/>
    <property type="gene ID" value="SEVIR_9G093100v2"/>
</dbReference>
<feature type="region of interest" description="Disordered" evidence="7">
    <location>
        <begin position="25"/>
        <end position="165"/>
    </location>
</feature>
<reference evidence="8" key="1">
    <citation type="submission" date="2019-03" db="EMBL/GenBank/DDBJ databases">
        <title>WGS assembly of Setaria viridis.</title>
        <authorList>
            <person name="Huang P."/>
            <person name="Jenkins J."/>
            <person name="Grimwood J."/>
            <person name="Barry K."/>
            <person name="Healey A."/>
            <person name="Mamidi S."/>
            <person name="Sreedasyam A."/>
            <person name="Shu S."/>
            <person name="Feldman M."/>
            <person name="Wu J."/>
            <person name="Yu Y."/>
            <person name="Chen C."/>
            <person name="Johnson J."/>
            <person name="Rokhsar D."/>
            <person name="Baxter I."/>
            <person name="Schmutz J."/>
            <person name="Brutnell T."/>
            <person name="Kellogg E."/>
        </authorList>
    </citation>
    <scope>NUCLEOTIDE SEQUENCE [LARGE SCALE GENOMIC DNA]</scope>
</reference>
<dbReference type="EMBL" id="CM016560">
    <property type="protein sequence ID" value="TKV91388.1"/>
    <property type="molecule type" value="Genomic_DNA"/>
</dbReference>
<protein>
    <submittedName>
        <fullName evidence="8">Uncharacterized protein</fullName>
    </submittedName>
</protein>